<evidence type="ECO:0000259" key="8">
    <source>
        <dbReference type="SMART" id="SM00968"/>
    </source>
</evidence>
<evidence type="ECO:0000256" key="2">
    <source>
        <dbReference type="ARBA" id="ARBA00022618"/>
    </source>
</evidence>
<feature type="coiled-coil region" evidence="7">
    <location>
        <begin position="163"/>
        <end position="243"/>
    </location>
</feature>
<dbReference type="PANTHER" id="PTHR18937">
    <property type="entry name" value="STRUCTURAL MAINTENANCE OF CHROMOSOMES SMC FAMILY MEMBER"/>
    <property type="match status" value="1"/>
</dbReference>
<dbReference type="Pfam" id="PF02463">
    <property type="entry name" value="SMC_N"/>
    <property type="match status" value="1"/>
</dbReference>
<dbReference type="Gene3D" id="3.40.50.300">
    <property type="entry name" value="P-loop containing nucleotide triphosphate hydrolases"/>
    <property type="match status" value="2"/>
</dbReference>
<dbReference type="InterPro" id="IPR024704">
    <property type="entry name" value="SMC"/>
</dbReference>
<feature type="coiled-coil region" evidence="7">
    <location>
        <begin position="672"/>
        <end position="748"/>
    </location>
</feature>
<keyword evidence="5" id="KW-0539">Nucleus</keyword>
<feature type="coiled-coil region" evidence="7">
    <location>
        <begin position="303"/>
        <end position="334"/>
    </location>
</feature>
<evidence type="ECO:0000256" key="7">
    <source>
        <dbReference type="SAM" id="Coils"/>
    </source>
</evidence>
<dbReference type="InterPro" id="IPR036277">
    <property type="entry name" value="SMC_hinge_sf"/>
</dbReference>
<protein>
    <submittedName>
        <fullName evidence="9">Structural maintenance of chromosomes protein 1</fullName>
    </submittedName>
</protein>
<accession>A0ABQ7HYT0</accession>
<evidence type="ECO:0000313" key="10">
    <source>
        <dbReference type="Proteomes" id="UP001516464"/>
    </source>
</evidence>
<feature type="coiled-coil region" evidence="7">
    <location>
        <begin position="391"/>
        <end position="453"/>
    </location>
</feature>
<evidence type="ECO:0000256" key="4">
    <source>
        <dbReference type="ARBA" id="ARBA00023054"/>
    </source>
</evidence>
<gene>
    <name evidence="9" type="primary">psm1</name>
    <name evidence="9" type="ORF">TCON_1456</name>
</gene>
<keyword evidence="10" id="KW-1185">Reference proteome</keyword>
<keyword evidence="4 7" id="KW-0175">Coiled coil</keyword>
<evidence type="ECO:0000256" key="5">
    <source>
        <dbReference type="ARBA" id="ARBA00023242"/>
    </source>
</evidence>
<dbReference type="SUPFAM" id="SSF75553">
    <property type="entry name" value="Smc hinge domain"/>
    <property type="match status" value="1"/>
</dbReference>
<dbReference type="InterPro" id="IPR003395">
    <property type="entry name" value="RecF/RecN/SMC_N"/>
</dbReference>
<feature type="domain" description="SMC hinge" evidence="8">
    <location>
        <begin position="496"/>
        <end position="610"/>
    </location>
</feature>
<dbReference type="InterPro" id="IPR027417">
    <property type="entry name" value="P-loop_NTPase"/>
</dbReference>
<dbReference type="SUPFAM" id="SSF52540">
    <property type="entry name" value="P-loop containing nucleoside triphosphate hydrolases"/>
    <property type="match status" value="2"/>
</dbReference>
<organism evidence="9 10">
    <name type="scientific">Astathelohania contejeani</name>
    <dbReference type="NCBI Taxonomy" id="164912"/>
    <lineage>
        <taxon>Eukaryota</taxon>
        <taxon>Fungi</taxon>
        <taxon>Fungi incertae sedis</taxon>
        <taxon>Microsporidia</taxon>
        <taxon>Astathelohaniidae</taxon>
        <taxon>Astathelohania</taxon>
    </lineage>
</organism>
<keyword evidence="2" id="KW-0132">Cell division</keyword>
<evidence type="ECO:0000256" key="6">
    <source>
        <dbReference type="ARBA" id="ARBA00023306"/>
    </source>
</evidence>
<comment type="subcellular location">
    <subcellularLocation>
        <location evidence="1">Nucleus</location>
    </subcellularLocation>
</comment>
<dbReference type="PIRSF" id="PIRSF005719">
    <property type="entry name" value="SMC"/>
    <property type="match status" value="1"/>
</dbReference>
<sequence>MALIKLEIENFKSYYSKHTIGPFDKFTCIVGPNGSGKSNLMDAFCFVLGITSNHLRADRLTDLINRNAEGKGAYVLMYFESGEKIYQLKRKILPTGQSQFLVDDQSVSSKEYISFLETQNIIVKIKNFLVFQGDVESIAIKPPKDLAKMVEQMSGSIELKPEYDELNKQREMLIRQCAEALEQKKEINAQIKEIKDEEEQQKKLKNLFERKEEINTKLYLHELFMSKEKLRKIESEIERKKEQICIIESNIKEKMNDIEDMRVCVAHCQKVYIEQENLVDSRENQIKMLNYRLIEEARTQLHKGEKMAELKREKEKLELLIKEKADEIKKYKNEIKICELGYKNSRRKKAELLKLKPKFEEQEDKFMSETAELRERVNSIEIEIGPKTSKIKSIEKRISEIQIQIEGYKSKIKDKNIRLKELKARLESTITNKTELEIKAEKEIKLLNNLKEDEISKNNELNIIMRKILLNRIKEKENETSLHIKNTVNTLKELFSGVYGCLVDLIKPTQKKYEIPLSVLLSKNDLAVIVEDEQTAIACLEYIKERKLCHMTFIPLNNLKEKNNNLIRDIKDARPAIDTIEFNPRFKKVIDYIFSTSLIVDNIITAKNIIYALKKEVKCVTLCGVLFHKNGLITGGGYKKSKFEGEELIKRRNEILEILKEIHSKKIQLSHIEIIQNKIDILNENIENIKKEEEEEIKQIKLIREELVVMVNQINEFKDIEISLKKELSVKTEEKDTLVSKIKRIEREMFNGVFEGDLEDFKKQIGESEVMKFEYENLINLYEMKIQNIERELQRLIERSKNFNVLEEKENLIDENVLKKEQERLKEDLKILNEKKEEYEKKKKILNLLNEEVKAIIKEKEVLSKELLVLETQKSRNEDAIEEIYKTALIEEIHLPLIKGKLAEYKKGIEIDFTGIEREDIASLKREHEDIIRAIDEFIPLVKHTTKKHDESKYIECNSRYENLKLKCIKAKEKFEAIKKERLERFMKCFRSVSQNIGEIYKKLTRQDSSEGNAYLILENENEPWEEGIKLHVMPPKKRFREMHLLSGGERTMAALSLIFSFHEFRPAPFYIFDEMDAALDKNNVMRVVDFILETNSQFIVISLKPTLFQHSESLVGVYKKEEESKVLTYRLN</sequence>
<comment type="caution">
    <text evidence="9">The sequence shown here is derived from an EMBL/GenBank/DDBJ whole genome shotgun (WGS) entry which is preliminary data.</text>
</comment>
<dbReference type="EMBL" id="SBIQ01000098">
    <property type="protein sequence ID" value="KAF7683326.1"/>
    <property type="molecule type" value="Genomic_DNA"/>
</dbReference>
<reference evidence="9 10" key="1">
    <citation type="submission" date="2019-01" db="EMBL/GenBank/DDBJ databases">
        <title>Genomes sequencing and comparative genomics of infectious freshwater microsporidia, Cucumispora dikerogammari and Thelohania contejeani.</title>
        <authorList>
            <person name="Cormier A."/>
            <person name="Giraud I."/>
            <person name="Wattier R."/>
            <person name="Teixeira M."/>
            <person name="Grandjean F."/>
            <person name="Rigaud T."/>
            <person name="Cordaux R."/>
        </authorList>
    </citation>
    <scope>NUCLEOTIDE SEQUENCE [LARGE SCALE GENOMIC DNA]</scope>
    <source>
        <strain evidence="9">T1</strain>
        <tissue evidence="9">Spores</tissue>
    </source>
</reference>
<dbReference type="InterPro" id="IPR010935">
    <property type="entry name" value="SMC_hinge"/>
</dbReference>
<proteinExistence type="predicted"/>
<dbReference type="Gene3D" id="3.30.70.1620">
    <property type="match status" value="1"/>
</dbReference>
<dbReference type="Proteomes" id="UP001516464">
    <property type="component" value="Unassembled WGS sequence"/>
</dbReference>
<dbReference type="SMART" id="SM00968">
    <property type="entry name" value="SMC_hinge"/>
    <property type="match status" value="1"/>
</dbReference>
<evidence type="ECO:0000313" key="9">
    <source>
        <dbReference type="EMBL" id="KAF7683326.1"/>
    </source>
</evidence>
<keyword evidence="3" id="KW-0498">Mitosis</keyword>
<name>A0ABQ7HYT0_9MICR</name>
<feature type="coiled-coil region" evidence="7">
    <location>
        <begin position="772"/>
        <end position="866"/>
    </location>
</feature>
<dbReference type="Pfam" id="PF06470">
    <property type="entry name" value="SMC_hinge"/>
    <property type="match status" value="1"/>
</dbReference>
<keyword evidence="6" id="KW-0131">Cell cycle</keyword>
<evidence type="ECO:0000256" key="3">
    <source>
        <dbReference type="ARBA" id="ARBA00022776"/>
    </source>
</evidence>
<evidence type="ECO:0000256" key="1">
    <source>
        <dbReference type="ARBA" id="ARBA00004123"/>
    </source>
</evidence>
<dbReference type="PANTHER" id="PTHR18937:SF12">
    <property type="entry name" value="STRUCTURAL MAINTENANCE OF CHROMOSOMES PROTEIN"/>
    <property type="match status" value="1"/>
</dbReference>
<dbReference type="Gene3D" id="1.20.1060.20">
    <property type="match status" value="1"/>
</dbReference>